<dbReference type="EMBL" id="CP056066">
    <property type="protein sequence ID" value="UVC54284.1"/>
    <property type="molecule type" value="Genomic_DNA"/>
</dbReference>
<reference evidence="1" key="1">
    <citation type="submission" date="2022-07" db="EMBL/GenBank/DDBJ databases">
        <title>Evaluation of T. orientalis genome assembly methods using nanopore sequencing and analysis of variation between genomes.</title>
        <authorList>
            <person name="Yam J."/>
            <person name="Micallef M.L."/>
            <person name="Liu M."/>
            <person name="Djordjevic S.P."/>
            <person name="Bogema D.R."/>
            <person name="Jenkins C."/>
        </authorList>
    </citation>
    <scope>NUCLEOTIDE SEQUENCE</scope>
    <source>
        <strain evidence="1">Fish Creek</strain>
    </source>
</reference>
<dbReference type="Proteomes" id="UP000244803">
    <property type="component" value="Chromosome 3"/>
</dbReference>
<evidence type="ECO:0000313" key="2">
    <source>
        <dbReference type="Proteomes" id="UP000244803"/>
    </source>
</evidence>
<protein>
    <submittedName>
        <fullName evidence="1">Uncharacterized protein</fullName>
    </submittedName>
</protein>
<proteinExistence type="predicted"/>
<evidence type="ECO:0000313" key="1">
    <source>
        <dbReference type="EMBL" id="UVC54284.1"/>
    </source>
</evidence>
<accession>A0A976SKN8</accession>
<organism evidence="1 2">
    <name type="scientific">Theileria orientalis</name>
    <dbReference type="NCBI Taxonomy" id="68886"/>
    <lineage>
        <taxon>Eukaryota</taxon>
        <taxon>Sar</taxon>
        <taxon>Alveolata</taxon>
        <taxon>Apicomplexa</taxon>
        <taxon>Aconoidasida</taxon>
        <taxon>Piroplasmida</taxon>
        <taxon>Theileriidae</taxon>
        <taxon>Theileria</taxon>
    </lineage>
</organism>
<gene>
    <name evidence="1" type="ORF">MACJ_003821</name>
</gene>
<sequence length="33" mass="4089">MRLGAKRQRWRNFIFATVKLFNNARFCSRMIQK</sequence>
<dbReference type="AlphaFoldDB" id="A0A976SKN8"/>
<name>A0A976SKN8_THEOR</name>